<feature type="signal peptide" evidence="2">
    <location>
        <begin position="1"/>
        <end position="17"/>
    </location>
</feature>
<organism evidence="3 4">
    <name type="scientific">Beauveria bassiana</name>
    <name type="common">White muscardine disease fungus</name>
    <name type="synonym">Tritirachium shiotae</name>
    <dbReference type="NCBI Taxonomy" id="176275"/>
    <lineage>
        <taxon>Eukaryota</taxon>
        <taxon>Fungi</taxon>
        <taxon>Dikarya</taxon>
        <taxon>Ascomycota</taxon>
        <taxon>Pezizomycotina</taxon>
        <taxon>Sordariomycetes</taxon>
        <taxon>Hypocreomycetidae</taxon>
        <taxon>Hypocreales</taxon>
        <taxon>Cordycipitaceae</taxon>
        <taxon>Beauveria</taxon>
    </lineage>
</organism>
<gene>
    <name evidence="3" type="ORF">BB8028_0001g02960</name>
</gene>
<dbReference type="EMBL" id="JRHA01000001">
    <property type="protein sequence ID" value="PQK08218.1"/>
    <property type="molecule type" value="Genomic_DNA"/>
</dbReference>
<proteinExistence type="predicted"/>
<protein>
    <submittedName>
        <fullName evidence="3">Uncharacterized protein</fullName>
    </submittedName>
</protein>
<feature type="chain" id="PRO_5015624163" evidence="2">
    <location>
        <begin position="18"/>
        <end position="77"/>
    </location>
</feature>
<evidence type="ECO:0000256" key="1">
    <source>
        <dbReference type="SAM" id="MobiDB-lite"/>
    </source>
</evidence>
<sequence>MKFSATIIAVFVGLVAASPLPTLDTRTSPIPAASQNKPQSITGASNGHADANTGNFIAPTPRDSKGSVRVMVDSKPN</sequence>
<name>A0A2S7XWC3_BEABA</name>
<evidence type="ECO:0000256" key="2">
    <source>
        <dbReference type="SAM" id="SignalP"/>
    </source>
</evidence>
<accession>A0A2S7XWC3</accession>
<dbReference type="AlphaFoldDB" id="A0A2S7XWC3"/>
<dbReference type="Proteomes" id="UP000237441">
    <property type="component" value="Unassembled WGS sequence"/>
</dbReference>
<evidence type="ECO:0000313" key="4">
    <source>
        <dbReference type="Proteomes" id="UP000237441"/>
    </source>
</evidence>
<reference evidence="3 4" key="1">
    <citation type="submission" date="2016-07" db="EMBL/GenBank/DDBJ databases">
        <title>Comparative genomics of the entomopathogenic fungus Beauveria bassiana.</title>
        <authorList>
            <person name="Valero Jimenez C.A."/>
            <person name="Zwaan B.J."/>
            <person name="Van Kan J.A."/>
            <person name="Takken W."/>
            <person name="Debets A.J."/>
            <person name="Schoustra S.E."/>
            <person name="Koenraadt C.J."/>
        </authorList>
    </citation>
    <scope>NUCLEOTIDE SEQUENCE [LARGE SCALE GENOMIC DNA]</scope>
    <source>
        <strain evidence="3 4">ARSEF 8028</strain>
    </source>
</reference>
<keyword evidence="2" id="KW-0732">Signal</keyword>
<evidence type="ECO:0000313" key="3">
    <source>
        <dbReference type="EMBL" id="PQK08218.1"/>
    </source>
</evidence>
<feature type="region of interest" description="Disordered" evidence="1">
    <location>
        <begin position="21"/>
        <end position="77"/>
    </location>
</feature>
<feature type="compositionally biased region" description="Polar residues" evidence="1">
    <location>
        <begin position="24"/>
        <end position="45"/>
    </location>
</feature>
<comment type="caution">
    <text evidence="3">The sequence shown here is derived from an EMBL/GenBank/DDBJ whole genome shotgun (WGS) entry which is preliminary data.</text>
</comment>